<protein>
    <submittedName>
        <fullName evidence="2">Uncharacterized protein</fullName>
    </submittedName>
</protein>
<dbReference type="OrthoDB" id="1496228at2"/>
<keyword evidence="1" id="KW-1133">Transmembrane helix</keyword>
<dbReference type="Proteomes" id="UP000286715">
    <property type="component" value="Unassembled WGS sequence"/>
</dbReference>
<evidence type="ECO:0000256" key="1">
    <source>
        <dbReference type="SAM" id="Phobius"/>
    </source>
</evidence>
<reference evidence="2 3" key="1">
    <citation type="submission" date="2018-11" db="EMBL/GenBank/DDBJ databases">
        <title>Schleiferia aggregans sp. nov., a moderately thermophilic heterotrophic bacterium isolated from microbial mats at a terrestrial hot spring.</title>
        <authorList>
            <person name="Iino T."/>
            <person name="Ohkuma M."/>
            <person name="Haruta S."/>
        </authorList>
    </citation>
    <scope>NUCLEOTIDE SEQUENCE [LARGE SCALE GENOMIC DNA]</scope>
    <source>
        <strain evidence="2 3">LA</strain>
    </source>
</reference>
<comment type="caution">
    <text evidence="2">The sequence shown here is derived from an EMBL/GenBank/DDBJ whole genome shotgun (WGS) entry which is preliminary data.</text>
</comment>
<feature type="transmembrane region" description="Helical" evidence="1">
    <location>
        <begin position="143"/>
        <end position="165"/>
    </location>
</feature>
<feature type="transmembrane region" description="Helical" evidence="1">
    <location>
        <begin position="98"/>
        <end position="123"/>
    </location>
</feature>
<feature type="transmembrane region" description="Helical" evidence="1">
    <location>
        <begin position="73"/>
        <end position="91"/>
    </location>
</feature>
<evidence type="ECO:0000313" key="2">
    <source>
        <dbReference type="EMBL" id="GCD76608.1"/>
    </source>
</evidence>
<dbReference type="EMBL" id="BHZE01000001">
    <property type="protein sequence ID" value="GCD76608.1"/>
    <property type="molecule type" value="Genomic_DNA"/>
</dbReference>
<name>A0A401XHY1_9FLAO</name>
<proteinExistence type="predicted"/>
<organism evidence="2 3">
    <name type="scientific">Thermaurantimonas aggregans</name>
    <dbReference type="NCBI Taxonomy" id="2173829"/>
    <lineage>
        <taxon>Bacteria</taxon>
        <taxon>Pseudomonadati</taxon>
        <taxon>Bacteroidota</taxon>
        <taxon>Flavobacteriia</taxon>
        <taxon>Flavobacteriales</taxon>
        <taxon>Schleiferiaceae</taxon>
        <taxon>Thermaurantimonas</taxon>
    </lineage>
</organism>
<dbReference type="AlphaFoldDB" id="A0A401XHY1"/>
<sequence>MRLAIWLLLLGFLIYSENSLRTAGEERLKPLVNGKNPPDLSIGISKEKLINFYEIAGQEGRETYANILMRYDLLYPLSYGLFFAYTISLLVRNFRKRLLSILIFLPLISMLSDFVENAGFILLAYEYPNFDDQLFQIARTAQILKWSMAFASVATIIVLLIANGIRLAMRSKS</sequence>
<dbReference type="RefSeq" id="WP_124396688.1">
    <property type="nucleotide sequence ID" value="NZ_BHZE01000001.1"/>
</dbReference>
<evidence type="ECO:0000313" key="3">
    <source>
        <dbReference type="Proteomes" id="UP000286715"/>
    </source>
</evidence>
<accession>A0A401XHY1</accession>
<keyword evidence="1" id="KW-0812">Transmembrane</keyword>
<gene>
    <name evidence="2" type="ORF">JCM31826_00900</name>
</gene>
<keyword evidence="3" id="KW-1185">Reference proteome</keyword>
<keyword evidence="1" id="KW-0472">Membrane</keyword>